<dbReference type="Pfam" id="PF01657">
    <property type="entry name" value="Stress-antifung"/>
    <property type="match status" value="1"/>
</dbReference>
<sequence>MLISIGLYRGYEICDTTGNFTANSTYARNLNLLLSSLAPNITVNGGFYNTSIGQDPNKVYGLALCRVDVSLEDCGRCVDSTSQEIMTACPSQKAAFMWDGSPPCLVCYADHAFFWKTGDGCSN</sequence>
<dbReference type="EMBL" id="JAJSOW010000002">
    <property type="protein sequence ID" value="KAI9198187.1"/>
    <property type="molecule type" value="Genomic_DNA"/>
</dbReference>
<dbReference type="CDD" id="cd23509">
    <property type="entry name" value="Gnk2-like"/>
    <property type="match status" value="1"/>
</dbReference>
<dbReference type="Proteomes" id="UP001064489">
    <property type="component" value="Chromosome 13"/>
</dbReference>
<accession>A0AAD5JSY6</accession>
<organism evidence="4 5">
    <name type="scientific">Acer negundo</name>
    <name type="common">Box elder</name>
    <dbReference type="NCBI Taxonomy" id="4023"/>
    <lineage>
        <taxon>Eukaryota</taxon>
        <taxon>Viridiplantae</taxon>
        <taxon>Streptophyta</taxon>
        <taxon>Embryophyta</taxon>
        <taxon>Tracheophyta</taxon>
        <taxon>Spermatophyta</taxon>
        <taxon>Magnoliopsida</taxon>
        <taxon>eudicotyledons</taxon>
        <taxon>Gunneridae</taxon>
        <taxon>Pentapetalae</taxon>
        <taxon>rosids</taxon>
        <taxon>malvids</taxon>
        <taxon>Sapindales</taxon>
        <taxon>Sapindaceae</taxon>
        <taxon>Hippocastanoideae</taxon>
        <taxon>Acereae</taxon>
        <taxon>Acer</taxon>
    </lineage>
</organism>
<dbReference type="PANTHER" id="PTHR32099:SF92">
    <property type="entry name" value="CYSTEINE-RICH RECEPTOR-LIKE PROTEIN KINASE 11"/>
    <property type="match status" value="1"/>
</dbReference>
<protein>
    <recommendedName>
        <fullName evidence="3">Gnk2-homologous domain-containing protein</fullName>
    </recommendedName>
</protein>
<comment type="caution">
    <text evidence="4">The sequence shown here is derived from an EMBL/GenBank/DDBJ whole genome shotgun (WGS) entry which is preliminary data.</text>
</comment>
<feature type="domain" description="Gnk2-homologous" evidence="3">
    <location>
        <begin position="8"/>
        <end position="113"/>
    </location>
</feature>
<reference evidence="4 5" key="1">
    <citation type="journal article" date="2022" name="Plant J.">
        <title>Strategies of tolerance reflected in two North American maple genomes.</title>
        <authorList>
            <person name="McEvoy S.L."/>
            <person name="Sezen U.U."/>
            <person name="Trouern-Trend A."/>
            <person name="McMahon S.M."/>
            <person name="Schaberg P.G."/>
            <person name="Yang J."/>
            <person name="Wegrzyn J.L."/>
            <person name="Swenson N.G."/>
        </authorList>
    </citation>
    <scope>NUCLEOTIDE SEQUENCE [LARGE SCALE GENOMIC DNA]</scope>
    <source>
        <strain evidence="4">91603</strain>
    </source>
</reference>
<evidence type="ECO:0000313" key="5">
    <source>
        <dbReference type="Proteomes" id="UP001064489"/>
    </source>
</evidence>
<keyword evidence="1" id="KW-0732">Signal</keyword>
<dbReference type="InterPro" id="IPR002902">
    <property type="entry name" value="GNK2"/>
</dbReference>
<dbReference type="PROSITE" id="PS51473">
    <property type="entry name" value="GNK2"/>
    <property type="match status" value="1"/>
</dbReference>
<evidence type="ECO:0000256" key="1">
    <source>
        <dbReference type="ARBA" id="ARBA00022729"/>
    </source>
</evidence>
<dbReference type="AlphaFoldDB" id="A0AAD5JSY6"/>
<dbReference type="PANTHER" id="PTHR32099">
    <property type="entry name" value="CYSTEINE-RICH REPEAT SECRETORY PROTEIN"/>
    <property type="match status" value="1"/>
</dbReference>
<evidence type="ECO:0000313" key="4">
    <source>
        <dbReference type="EMBL" id="KAI9198187.1"/>
    </source>
</evidence>
<dbReference type="InterPro" id="IPR038408">
    <property type="entry name" value="GNK2_sf"/>
</dbReference>
<gene>
    <name evidence="4" type="ORF">LWI28_011628</name>
</gene>
<proteinExistence type="predicted"/>
<keyword evidence="2" id="KW-0677">Repeat</keyword>
<dbReference type="Gene3D" id="3.30.430.20">
    <property type="entry name" value="Gnk2 domain, C-X8-C-X2-C motif"/>
    <property type="match status" value="1"/>
</dbReference>
<keyword evidence="5" id="KW-1185">Reference proteome</keyword>
<dbReference type="FunFam" id="3.30.430.20:FF:000003">
    <property type="entry name" value="Cysteine-rich RLK (RECEPTOR-like protein kinase) 10"/>
    <property type="match status" value="1"/>
</dbReference>
<evidence type="ECO:0000256" key="2">
    <source>
        <dbReference type="ARBA" id="ARBA00022737"/>
    </source>
</evidence>
<name>A0AAD5JSY6_ACENE</name>
<evidence type="ECO:0000259" key="3">
    <source>
        <dbReference type="PROSITE" id="PS51473"/>
    </source>
</evidence>